<dbReference type="GO" id="GO:0006099">
    <property type="term" value="P:tricarboxylic acid cycle"/>
    <property type="evidence" value="ECO:0007669"/>
    <property type="project" value="TreeGrafter"/>
</dbReference>
<evidence type="ECO:0000313" key="18">
    <source>
        <dbReference type="WBParaSite" id="BTMF_0000182801-mRNA-1"/>
    </source>
</evidence>
<dbReference type="FunFam" id="3.40.50.261:FF:000004">
    <property type="entry name" value="ATP-citrate synthase subunit"/>
    <property type="match status" value="1"/>
</dbReference>
<comment type="similarity">
    <text evidence="3">In the N-terminal section; belongs to the succinate/malate CoA ligase beta subunit family.</text>
</comment>
<dbReference type="Gene3D" id="3.30.470.110">
    <property type="match status" value="1"/>
</dbReference>
<dbReference type="Pfam" id="PF24948">
    <property type="entry name" value="Citrate_synth_N"/>
    <property type="match status" value="1"/>
</dbReference>
<evidence type="ECO:0000256" key="6">
    <source>
        <dbReference type="ARBA" id="ARBA00022516"/>
    </source>
</evidence>
<proteinExistence type="inferred from homology"/>
<dbReference type="STRING" id="42155.A0A0R3Q677"/>
<dbReference type="SUPFAM" id="SSF56059">
    <property type="entry name" value="Glutathione synthetase ATP-binding domain-like"/>
    <property type="match status" value="1"/>
</dbReference>
<dbReference type="EC" id="2.3.3.8" evidence="4"/>
<evidence type="ECO:0000256" key="5">
    <source>
        <dbReference type="ARBA" id="ARBA00022490"/>
    </source>
</evidence>
<evidence type="ECO:0000256" key="4">
    <source>
        <dbReference type="ARBA" id="ARBA00012639"/>
    </source>
</evidence>
<sequence length="465" mass="52166">MSAKAISEYTGKELLYRYLEELEFIEKPQTLRLVSSDSFDTVTDKIEWLTHDKKAVIKPDQLIKRRGKLGLVKCGNLSVLREWFNEMKDKSIQIGKTVGTLQNFILEPFCNHSDSDEMYIAIISRREDDVILFYEHGGVDVGNIDDKARKLHIPIDLDKQSGSISDDDLESLIGPNESQKLLLLKTFVKALYHVYKENYFTYLEINPFVLVNNKIYILDLAAKLDETALFLCSENWKTRNGEPIDFPAPFGRDKMAEEKYVAGLDSKTGASLKLTILNRRGRIWTMVAGGGASVVYTDTICDLGRMSELANYGEYSGDPSEVMTYEYAKTILSVLTEGPPHPKGKILIIGGSIANFTNVAKTFKGIIKALEEYGKRLHEHKVIIHVRRGGPNYQEGLRKMKETGSRLNLPIHVYGPETHMTSIVAAALGLCRTPDSPLAVQTTGQFLLPLEADVSMDNNGDAFRS</sequence>
<gene>
    <name evidence="16" type="ORF">BTMF_LOCUS1159</name>
</gene>
<evidence type="ECO:0000256" key="3">
    <source>
        <dbReference type="ARBA" id="ARBA00010719"/>
    </source>
</evidence>
<dbReference type="GO" id="GO:0003878">
    <property type="term" value="F:ATP citrate synthase activity"/>
    <property type="evidence" value="ECO:0007669"/>
    <property type="project" value="UniProtKB-EC"/>
</dbReference>
<dbReference type="EMBL" id="UZAG01000799">
    <property type="protein sequence ID" value="VDO09567.1"/>
    <property type="molecule type" value="Genomic_DNA"/>
</dbReference>
<evidence type="ECO:0000259" key="15">
    <source>
        <dbReference type="Pfam" id="PF24948"/>
    </source>
</evidence>
<keyword evidence="10" id="KW-0067">ATP-binding</keyword>
<dbReference type="InterPro" id="IPR032263">
    <property type="entry name" value="Citrate-bd"/>
</dbReference>
<reference evidence="16 17" key="2">
    <citation type="submission" date="2018-11" db="EMBL/GenBank/DDBJ databases">
        <authorList>
            <consortium name="Pathogen Informatics"/>
        </authorList>
    </citation>
    <scope>NUCLEOTIDE SEQUENCE [LARGE SCALE GENOMIC DNA]</scope>
</reference>
<dbReference type="GO" id="GO:0004775">
    <property type="term" value="F:succinate-CoA ligase (ADP-forming) activity"/>
    <property type="evidence" value="ECO:0007669"/>
    <property type="project" value="TreeGrafter"/>
</dbReference>
<dbReference type="GO" id="GO:0042709">
    <property type="term" value="C:succinate-CoA ligase complex"/>
    <property type="evidence" value="ECO:0007669"/>
    <property type="project" value="TreeGrafter"/>
</dbReference>
<evidence type="ECO:0000256" key="7">
    <source>
        <dbReference type="ARBA" id="ARBA00022553"/>
    </source>
</evidence>
<keyword evidence="9" id="KW-0547">Nucleotide-binding</keyword>
<dbReference type="InterPro" id="IPR056749">
    <property type="entry name" value="Citrate_synth_N"/>
</dbReference>
<dbReference type="PROSITE" id="PS01217">
    <property type="entry name" value="SUCCINYL_COA_LIG_3"/>
    <property type="match status" value="1"/>
</dbReference>
<feature type="domain" description="ATP-citrate synthase citrate-binding" evidence="14">
    <location>
        <begin position="252"/>
        <end position="429"/>
    </location>
</feature>
<name>A0A0R3Q677_9BILA</name>
<evidence type="ECO:0000256" key="1">
    <source>
        <dbReference type="ARBA" id="ARBA00004496"/>
    </source>
</evidence>
<reference evidence="18" key="1">
    <citation type="submission" date="2017-02" db="UniProtKB">
        <authorList>
            <consortium name="WormBaseParasite"/>
        </authorList>
    </citation>
    <scope>IDENTIFICATION</scope>
</reference>
<keyword evidence="8" id="KW-0808">Transferase</keyword>
<dbReference type="GO" id="GO:0006629">
    <property type="term" value="P:lipid metabolic process"/>
    <property type="evidence" value="ECO:0007669"/>
    <property type="project" value="UniProtKB-KW"/>
</dbReference>
<keyword evidence="5" id="KW-0963">Cytoplasm</keyword>
<dbReference type="SUPFAM" id="SSF52210">
    <property type="entry name" value="Succinyl-CoA synthetase domains"/>
    <property type="match status" value="1"/>
</dbReference>
<evidence type="ECO:0000256" key="8">
    <source>
        <dbReference type="ARBA" id="ARBA00022679"/>
    </source>
</evidence>
<evidence type="ECO:0000256" key="9">
    <source>
        <dbReference type="ARBA" id="ARBA00022741"/>
    </source>
</evidence>
<keyword evidence="6" id="KW-0444">Lipid biosynthesis</keyword>
<dbReference type="PANTHER" id="PTHR11815">
    <property type="entry name" value="SUCCINYL-COA SYNTHETASE BETA CHAIN"/>
    <property type="match status" value="1"/>
</dbReference>
<evidence type="ECO:0000313" key="16">
    <source>
        <dbReference type="EMBL" id="VDO09567.1"/>
    </source>
</evidence>
<accession>A0A0R3Q677</accession>
<evidence type="ECO:0000256" key="11">
    <source>
        <dbReference type="ARBA" id="ARBA00023098"/>
    </source>
</evidence>
<dbReference type="GO" id="GO:0006104">
    <property type="term" value="P:succinyl-CoA metabolic process"/>
    <property type="evidence" value="ECO:0007669"/>
    <property type="project" value="TreeGrafter"/>
</dbReference>
<keyword evidence="11" id="KW-0443">Lipid metabolism</keyword>
<dbReference type="PANTHER" id="PTHR11815:SF10">
    <property type="entry name" value="SUCCINATE--COA LIGASE [GDP-FORMING] SUBUNIT BETA, MITOCHONDRIAL"/>
    <property type="match status" value="1"/>
</dbReference>
<protein>
    <recommendedName>
        <fullName evidence="4">ATP citrate synthase</fullName>
        <ecNumber evidence="4">2.3.3.8</ecNumber>
    </recommendedName>
</protein>
<keyword evidence="12" id="KW-0012">Acyltransferase</keyword>
<dbReference type="InterPro" id="IPR017866">
    <property type="entry name" value="Succ-CoA_synthase_bsu_CS"/>
</dbReference>
<dbReference type="Gene3D" id="3.40.50.261">
    <property type="entry name" value="Succinyl-CoA synthetase domains"/>
    <property type="match status" value="1"/>
</dbReference>
<comment type="similarity">
    <text evidence="2">In the C-terminal section; belongs to the succinate/malate CoA ligase alpha subunit family.</text>
</comment>
<evidence type="ECO:0000313" key="17">
    <source>
        <dbReference type="Proteomes" id="UP000280834"/>
    </source>
</evidence>
<comment type="catalytic activity">
    <reaction evidence="13">
        <text>oxaloacetate + acetyl-CoA + ADP + phosphate = citrate + ATP + CoA</text>
        <dbReference type="Rhea" id="RHEA:21160"/>
        <dbReference type="ChEBI" id="CHEBI:16452"/>
        <dbReference type="ChEBI" id="CHEBI:16947"/>
        <dbReference type="ChEBI" id="CHEBI:30616"/>
        <dbReference type="ChEBI" id="CHEBI:43474"/>
        <dbReference type="ChEBI" id="CHEBI:57287"/>
        <dbReference type="ChEBI" id="CHEBI:57288"/>
        <dbReference type="ChEBI" id="CHEBI:456216"/>
        <dbReference type="EC" id="2.3.3.8"/>
    </reaction>
</comment>
<dbReference type="Pfam" id="PF16114">
    <property type="entry name" value="Citrate_bind"/>
    <property type="match status" value="1"/>
</dbReference>
<evidence type="ECO:0000256" key="2">
    <source>
        <dbReference type="ARBA" id="ARBA00005899"/>
    </source>
</evidence>
<feature type="domain" description="ATP-citrate synthase ATP-grasp" evidence="15">
    <location>
        <begin position="2"/>
        <end position="236"/>
    </location>
</feature>
<dbReference type="WBParaSite" id="BTMF_0000182801-mRNA-1">
    <property type="protein sequence ID" value="BTMF_0000182801-mRNA-1"/>
    <property type="gene ID" value="BTMF_0000182801"/>
</dbReference>
<evidence type="ECO:0000259" key="14">
    <source>
        <dbReference type="Pfam" id="PF16114"/>
    </source>
</evidence>
<keyword evidence="7" id="KW-0597">Phosphoprotein</keyword>
<dbReference type="GO" id="GO:0005524">
    <property type="term" value="F:ATP binding"/>
    <property type="evidence" value="ECO:0007669"/>
    <property type="project" value="UniProtKB-KW"/>
</dbReference>
<evidence type="ECO:0000256" key="13">
    <source>
        <dbReference type="ARBA" id="ARBA00047593"/>
    </source>
</evidence>
<dbReference type="Proteomes" id="UP000280834">
    <property type="component" value="Unassembled WGS sequence"/>
</dbReference>
<dbReference type="InterPro" id="IPR016102">
    <property type="entry name" value="Succinyl-CoA_synth-like"/>
</dbReference>
<evidence type="ECO:0000256" key="12">
    <source>
        <dbReference type="ARBA" id="ARBA00023315"/>
    </source>
</evidence>
<keyword evidence="17" id="KW-1185">Reference proteome</keyword>
<evidence type="ECO:0000256" key="10">
    <source>
        <dbReference type="ARBA" id="ARBA00022840"/>
    </source>
</evidence>
<dbReference type="AlphaFoldDB" id="A0A0R3Q677"/>
<comment type="subcellular location">
    <subcellularLocation>
        <location evidence="1">Cytoplasm</location>
    </subcellularLocation>
</comment>
<organism evidence="18">
    <name type="scientific">Brugia timori</name>
    <dbReference type="NCBI Taxonomy" id="42155"/>
    <lineage>
        <taxon>Eukaryota</taxon>
        <taxon>Metazoa</taxon>
        <taxon>Ecdysozoa</taxon>
        <taxon>Nematoda</taxon>
        <taxon>Chromadorea</taxon>
        <taxon>Rhabditida</taxon>
        <taxon>Spirurina</taxon>
        <taxon>Spiruromorpha</taxon>
        <taxon>Filarioidea</taxon>
        <taxon>Onchocercidae</taxon>
        <taxon>Brugia</taxon>
    </lineage>
</organism>